<dbReference type="InterPro" id="IPR020103">
    <property type="entry name" value="PsdUridine_synth_cat_dom_sf"/>
</dbReference>
<evidence type="ECO:0000256" key="7">
    <source>
        <dbReference type="PROSITE-ProRule" id="PRU00182"/>
    </source>
</evidence>
<dbReference type="SUPFAM" id="SSF55174">
    <property type="entry name" value="Alpha-L RNA-binding motif"/>
    <property type="match status" value="1"/>
</dbReference>
<dbReference type="GO" id="GO:0003723">
    <property type="term" value="F:RNA binding"/>
    <property type="evidence" value="ECO:0007669"/>
    <property type="project" value="UniProtKB-KW"/>
</dbReference>
<dbReference type="InterPro" id="IPR006225">
    <property type="entry name" value="PsdUridine_synth_RluC/D"/>
</dbReference>
<comment type="similarity">
    <text evidence="1 8">Belongs to the pseudouridine synthase RluA family.</text>
</comment>
<proteinExistence type="inferred from homology"/>
<keyword evidence="3 8" id="KW-0413">Isomerase</keyword>
<dbReference type="EC" id="5.4.99.-" evidence="8"/>
<dbReference type="InterPro" id="IPR002942">
    <property type="entry name" value="S4_RNA-bd"/>
</dbReference>
<comment type="catalytic activity">
    <reaction evidence="4">
        <text>uridine(1911/1915/1917) in 23S rRNA = pseudouridine(1911/1915/1917) in 23S rRNA</text>
        <dbReference type="Rhea" id="RHEA:42524"/>
        <dbReference type="Rhea" id="RHEA-COMP:10097"/>
        <dbReference type="Rhea" id="RHEA-COMP:10098"/>
        <dbReference type="ChEBI" id="CHEBI:65314"/>
        <dbReference type="ChEBI" id="CHEBI:65315"/>
        <dbReference type="EC" id="5.4.99.23"/>
    </reaction>
</comment>
<feature type="domain" description="RNA-binding S4" evidence="9">
    <location>
        <begin position="24"/>
        <end position="84"/>
    </location>
</feature>
<dbReference type="OrthoDB" id="9807829at2"/>
<evidence type="ECO:0000313" key="10">
    <source>
        <dbReference type="EMBL" id="TDH35145.1"/>
    </source>
</evidence>
<gene>
    <name evidence="10" type="ORF">E2A64_15670</name>
</gene>
<protein>
    <recommendedName>
        <fullName evidence="8">Pseudouridine synthase</fullName>
        <ecNumber evidence="8">5.4.99.-</ecNumber>
    </recommendedName>
</protein>
<dbReference type="CDD" id="cd02869">
    <property type="entry name" value="PseudoU_synth_RluA_like"/>
    <property type="match status" value="1"/>
</dbReference>
<dbReference type="InterPro" id="IPR006224">
    <property type="entry name" value="PsdUridine_synth_RluA-like_CS"/>
</dbReference>
<dbReference type="CDD" id="cd00165">
    <property type="entry name" value="S4"/>
    <property type="match status" value="1"/>
</dbReference>
<evidence type="ECO:0000256" key="6">
    <source>
        <dbReference type="PIRSR" id="PIRSR606225-1"/>
    </source>
</evidence>
<evidence type="ECO:0000313" key="11">
    <source>
        <dbReference type="Proteomes" id="UP000295131"/>
    </source>
</evidence>
<dbReference type="AlphaFoldDB" id="A0A4R5PIT6"/>
<evidence type="ECO:0000256" key="3">
    <source>
        <dbReference type="ARBA" id="ARBA00023235"/>
    </source>
</evidence>
<evidence type="ECO:0000256" key="5">
    <source>
        <dbReference type="ARBA" id="ARBA00056072"/>
    </source>
</evidence>
<evidence type="ECO:0000256" key="4">
    <source>
        <dbReference type="ARBA" id="ARBA00036882"/>
    </source>
</evidence>
<evidence type="ECO:0000259" key="9">
    <source>
        <dbReference type="SMART" id="SM00363"/>
    </source>
</evidence>
<feature type="active site" evidence="6">
    <location>
        <position position="150"/>
    </location>
</feature>
<dbReference type="EMBL" id="SMSI01000003">
    <property type="protein sequence ID" value="TDH35145.1"/>
    <property type="molecule type" value="Genomic_DNA"/>
</dbReference>
<dbReference type="FunFam" id="3.30.2350.10:FF:000006">
    <property type="entry name" value="Pseudouridine synthase"/>
    <property type="match status" value="1"/>
</dbReference>
<dbReference type="InterPro" id="IPR036986">
    <property type="entry name" value="S4_RNA-bd_sf"/>
</dbReference>
<dbReference type="PANTHER" id="PTHR21600">
    <property type="entry name" value="MITOCHONDRIAL RNA PSEUDOURIDINE SYNTHASE"/>
    <property type="match status" value="1"/>
</dbReference>
<comment type="function">
    <text evidence="5">Responsible for synthesis of pseudouridine from uracil at positions 1911, 1915 and 1917 in 23S ribosomal RNA.</text>
</comment>
<dbReference type="InterPro" id="IPR006145">
    <property type="entry name" value="PsdUridine_synth_RsuA/RluA"/>
</dbReference>
<dbReference type="NCBIfam" id="TIGR00005">
    <property type="entry name" value="rluA_subfam"/>
    <property type="match status" value="1"/>
</dbReference>
<name>A0A4R5PIT6_9HYPH</name>
<comment type="catalytic activity">
    <reaction evidence="8">
        <text>a uridine in RNA = a pseudouridine in RNA</text>
        <dbReference type="Rhea" id="RHEA:48348"/>
        <dbReference type="Rhea" id="RHEA-COMP:12068"/>
        <dbReference type="Rhea" id="RHEA-COMP:12069"/>
        <dbReference type="ChEBI" id="CHEBI:65314"/>
        <dbReference type="ChEBI" id="CHEBI:65315"/>
    </reaction>
</comment>
<dbReference type="Pfam" id="PF00849">
    <property type="entry name" value="PseudoU_synth_2"/>
    <property type="match status" value="1"/>
</dbReference>
<dbReference type="SUPFAM" id="SSF55120">
    <property type="entry name" value="Pseudouridine synthase"/>
    <property type="match status" value="1"/>
</dbReference>
<keyword evidence="2 7" id="KW-0694">RNA-binding</keyword>
<dbReference type="InterPro" id="IPR050188">
    <property type="entry name" value="RluA_PseudoU_synthase"/>
</dbReference>
<dbReference type="Proteomes" id="UP000295131">
    <property type="component" value="Unassembled WGS sequence"/>
</dbReference>
<evidence type="ECO:0000256" key="8">
    <source>
        <dbReference type="RuleBase" id="RU362028"/>
    </source>
</evidence>
<dbReference type="GO" id="GO:0160140">
    <property type="term" value="F:23S rRNA pseudouridine(1911/1915/1917) synthase activity"/>
    <property type="evidence" value="ECO:0007669"/>
    <property type="project" value="UniProtKB-EC"/>
</dbReference>
<dbReference type="SMART" id="SM00363">
    <property type="entry name" value="S4"/>
    <property type="match status" value="1"/>
</dbReference>
<comment type="caution">
    <text evidence="10">The sequence shown here is derived from an EMBL/GenBank/DDBJ whole genome shotgun (WGS) entry which is preliminary data.</text>
</comment>
<dbReference type="PROSITE" id="PS50889">
    <property type="entry name" value="S4"/>
    <property type="match status" value="1"/>
</dbReference>
<reference evidence="10 11" key="1">
    <citation type="journal article" date="2013" name="Int. J. Syst. Evol. Microbiol.">
        <title>Hoeflea suaedae sp. nov., an endophytic bacterium isolated from the root of the halophyte Suaeda maritima.</title>
        <authorList>
            <person name="Chung E.J."/>
            <person name="Park J.A."/>
            <person name="Pramanik P."/>
            <person name="Bibi F."/>
            <person name="Jeon C.O."/>
            <person name="Chung Y.R."/>
        </authorList>
    </citation>
    <scope>NUCLEOTIDE SEQUENCE [LARGE SCALE GENOMIC DNA]</scope>
    <source>
        <strain evidence="10 11">YC6898</strain>
    </source>
</reference>
<evidence type="ECO:0000256" key="1">
    <source>
        <dbReference type="ARBA" id="ARBA00010876"/>
    </source>
</evidence>
<dbReference type="PROSITE" id="PS01129">
    <property type="entry name" value="PSI_RLU"/>
    <property type="match status" value="1"/>
</dbReference>
<sequence>MHGASPFNESAGELKALVVEGAGGRLDAWIAAALAPDFSRSRIKTLVKDGHVSINGTPATEPNRKLHDGDRVEIMLPEAADPVPQGEDIPLEVLYEDADLIVINKPPGLVVHPAAGNWTGTLVNALIHHCGDSLSGIGGVKRPGIVHRLDKDTSGVMVVAKNDLSHRHLADQFADHGRTGDLERAYKAIVWGRPDPLNGTIDAPLGRARDRLKRAVRTDNGDDVRHAVTHYTVTERYCEQSDATSLASLVECRLETGRTHQIRVHMSHIGHPLIGDRDYGMSFRTKTKKLPEEVAKVIDRFPRQALHAWLLAFEHPSTGEVMRFEADMPEDIETVRAALAGLDAGQAG</sequence>
<evidence type="ECO:0000256" key="2">
    <source>
        <dbReference type="ARBA" id="ARBA00022884"/>
    </source>
</evidence>
<accession>A0A4R5PIT6</accession>
<organism evidence="10 11">
    <name type="scientific">Pseudohoeflea suaedae</name>
    <dbReference type="NCBI Taxonomy" id="877384"/>
    <lineage>
        <taxon>Bacteria</taxon>
        <taxon>Pseudomonadati</taxon>
        <taxon>Pseudomonadota</taxon>
        <taxon>Alphaproteobacteria</taxon>
        <taxon>Hyphomicrobiales</taxon>
        <taxon>Rhizobiaceae</taxon>
        <taxon>Pseudohoeflea</taxon>
    </lineage>
</organism>
<dbReference type="Pfam" id="PF01479">
    <property type="entry name" value="S4"/>
    <property type="match status" value="1"/>
</dbReference>
<dbReference type="Gene3D" id="3.10.290.10">
    <property type="entry name" value="RNA-binding S4 domain"/>
    <property type="match status" value="1"/>
</dbReference>
<dbReference type="GO" id="GO:0000455">
    <property type="term" value="P:enzyme-directed rRNA pseudouridine synthesis"/>
    <property type="evidence" value="ECO:0007669"/>
    <property type="project" value="TreeGrafter"/>
</dbReference>
<dbReference type="Gene3D" id="3.30.2350.10">
    <property type="entry name" value="Pseudouridine synthase"/>
    <property type="match status" value="1"/>
</dbReference>
<dbReference type="RefSeq" id="WP_133285430.1">
    <property type="nucleotide sequence ID" value="NZ_SMSI01000003.1"/>
</dbReference>
<keyword evidence="11" id="KW-1185">Reference proteome</keyword>
<dbReference type="PANTHER" id="PTHR21600:SF44">
    <property type="entry name" value="RIBOSOMAL LARGE SUBUNIT PSEUDOURIDINE SYNTHASE D"/>
    <property type="match status" value="1"/>
</dbReference>